<dbReference type="STRING" id="857967.G0QTA6"/>
<dbReference type="PANTHER" id="PTHR24351">
    <property type="entry name" value="RIBOSOMAL PROTEIN S6 KINASE"/>
    <property type="match status" value="1"/>
</dbReference>
<dbReference type="Proteomes" id="UP000008983">
    <property type="component" value="Unassembled WGS sequence"/>
</dbReference>
<keyword evidence="2" id="KW-0597">Phosphoprotein</keyword>
<dbReference type="PROSITE" id="PS00107">
    <property type="entry name" value="PROTEIN_KINASE_ATP"/>
    <property type="match status" value="1"/>
</dbReference>
<evidence type="ECO:0000256" key="7">
    <source>
        <dbReference type="PROSITE-ProRule" id="PRU10141"/>
    </source>
</evidence>
<dbReference type="GeneID" id="14907694"/>
<organism evidence="11 12">
    <name type="scientific">Ichthyophthirius multifiliis</name>
    <name type="common">White spot disease agent</name>
    <name type="synonym">Ich</name>
    <dbReference type="NCBI Taxonomy" id="5932"/>
    <lineage>
        <taxon>Eukaryota</taxon>
        <taxon>Sar</taxon>
        <taxon>Alveolata</taxon>
        <taxon>Ciliophora</taxon>
        <taxon>Intramacronucleata</taxon>
        <taxon>Oligohymenophorea</taxon>
        <taxon>Hymenostomatida</taxon>
        <taxon>Ophryoglenina</taxon>
        <taxon>Ichthyophthirius</taxon>
    </lineage>
</organism>
<name>G0QTA6_ICHMU</name>
<accession>G0QTA6</accession>
<evidence type="ECO:0000313" key="12">
    <source>
        <dbReference type="Proteomes" id="UP000008983"/>
    </source>
</evidence>
<keyword evidence="1 8" id="KW-0723">Serine/threonine-protein kinase</keyword>
<dbReference type="GO" id="GO:0005524">
    <property type="term" value="F:ATP binding"/>
    <property type="evidence" value="ECO:0007669"/>
    <property type="project" value="UniProtKB-UniRule"/>
</dbReference>
<dbReference type="OMA" id="TWAPEIL"/>
<evidence type="ECO:0000259" key="10">
    <source>
        <dbReference type="PROSITE" id="PS51285"/>
    </source>
</evidence>
<evidence type="ECO:0000313" key="11">
    <source>
        <dbReference type="EMBL" id="EGR31541.1"/>
    </source>
</evidence>
<evidence type="ECO:0000259" key="9">
    <source>
        <dbReference type="PROSITE" id="PS50011"/>
    </source>
</evidence>
<dbReference type="InterPro" id="IPR000961">
    <property type="entry name" value="AGC-kinase_C"/>
</dbReference>
<dbReference type="RefSeq" id="XP_004035027.1">
    <property type="nucleotide sequence ID" value="XM_004034979.1"/>
</dbReference>
<feature type="domain" description="Protein kinase" evidence="9">
    <location>
        <begin position="45"/>
        <end position="293"/>
    </location>
</feature>
<dbReference type="Pfam" id="PF00069">
    <property type="entry name" value="Pkinase"/>
    <property type="match status" value="1"/>
</dbReference>
<evidence type="ECO:0000256" key="4">
    <source>
        <dbReference type="ARBA" id="ARBA00022741"/>
    </source>
</evidence>
<dbReference type="AlphaFoldDB" id="G0QTA6"/>
<dbReference type="Gene3D" id="3.30.200.20">
    <property type="entry name" value="Phosphorylase Kinase, domain 1"/>
    <property type="match status" value="1"/>
</dbReference>
<dbReference type="EMBL" id="GL983849">
    <property type="protein sequence ID" value="EGR31541.1"/>
    <property type="molecule type" value="Genomic_DNA"/>
</dbReference>
<dbReference type="PROSITE" id="PS00108">
    <property type="entry name" value="PROTEIN_KINASE_ST"/>
    <property type="match status" value="1"/>
</dbReference>
<dbReference type="PROSITE" id="PS50011">
    <property type="entry name" value="PROTEIN_KINASE_DOM"/>
    <property type="match status" value="1"/>
</dbReference>
<dbReference type="Gene3D" id="1.10.510.10">
    <property type="entry name" value="Transferase(Phosphotransferase) domain 1"/>
    <property type="match status" value="1"/>
</dbReference>
<dbReference type="EC" id="2.7.11.13" evidence="11"/>
<dbReference type="FunFam" id="3.30.200.20:FF:000042">
    <property type="entry name" value="Aurora kinase A"/>
    <property type="match status" value="1"/>
</dbReference>
<dbReference type="InterPro" id="IPR008271">
    <property type="entry name" value="Ser/Thr_kinase_AS"/>
</dbReference>
<evidence type="ECO:0000256" key="2">
    <source>
        <dbReference type="ARBA" id="ARBA00022553"/>
    </source>
</evidence>
<keyword evidence="12" id="KW-1185">Reference proteome</keyword>
<dbReference type="GO" id="GO:0004697">
    <property type="term" value="F:diacylglycerol-dependent serine/threonine kinase activity"/>
    <property type="evidence" value="ECO:0007669"/>
    <property type="project" value="UniProtKB-EC"/>
</dbReference>
<dbReference type="InParanoid" id="G0QTA6"/>
<evidence type="ECO:0000256" key="3">
    <source>
        <dbReference type="ARBA" id="ARBA00022679"/>
    </source>
</evidence>
<dbReference type="InterPro" id="IPR017441">
    <property type="entry name" value="Protein_kinase_ATP_BS"/>
</dbReference>
<evidence type="ECO:0000256" key="5">
    <source>
        <dbReference type="ARBA" id="ARBA00022777"/>
    </source>
</evidence>
<dbReference type="CDD" id="cd05123">
    <property type="entry name" value="STKc_AGC"/>
    <property type="match status" value="1"/>
</dbReference>
<dbReference type="OrthoDB" id="63989at2759"/>
<keyword evidence="4 7" id="KW-0547">Nucleotide-binding</keyword>
<feature type="domain" description="AGC-kinase C-terminal" evidence="10">
    <location>
        <begin position="294"/>
        <end position="360"/>
    </location>
</feature>
<reference evidence="11 12" key="1">
    <citation type="submission" date="2011-07" db="EMBL/GenBank/DDBJ databases">
        <authorList>
            <person name="Coyne R."/>
            <person name="Brami D."/>
            <person name="Johnson J."/>
            <person name="Hostetler J."/>
            <person name="Hannick L."/>
            <person name="Clark T."/>
            <person name="Cassidy-Hanley D."/>
            <person name="Inman J."/>
        </authorList>
    </citation>
    <scope>NUCLEOTIDE SEQUENCE [LARGE SCALE GENOMIC DNA]</scope>
    <source>
        <strain evidence="11 12">G5</strain>
    </source>
</reference>
<evidence type="ECO:0000256" key="6">
    <source>
        <dbReference type="ARBA" id="ARBA00022840"/>
    </source>
</evidence>
<keyword evidence="5 11" id="KW-0418">Kinase</keyword>
<dbReference type="SMART" id="SM00220">
    <property type="entry name" value="S_TKc"/>
    <property type="match status" value="1"/>
</dbReference>
<keyword evidence="6 7" id="KW-0067">ATP-binding</keyword>
<dbReference type="InterPro" id="IPR045270">
    <property type="entry name" value="STKc_AGC"/>
</dbReference>
<evidence type="ECO:0000256" key="8">
    <source>
        <dbReference type="RuleBase" id="RU000304"/>
    </source>
</evidence>
<protein>
    <submittedName>
        <fullName evidence="11">Protein kinase domain protein</fullName>
        <ecNumber evidence="11">2.7.11.13</ecNumber>
    </submittedName>
</protein>
<comment type="similarity">
    <text evidence="8">Belongs to the protein kinase superfamily.</text>
</comment>
<dbReference type="InterPro" id="IPR000719">
    <property type="entry name" value="Prot_kinase_dom"/>
</dbReference>
<dbReference type="SMART" id="SM00133">
    <property type="entry name" value="S_TK_X"/>
    <property type="match status" value="1"/>
</dbReference>
<dbReference type="SUPFAM" id="SSF56112">
    <property type="entry name" value="Protein kinase-like (PK-like)"/>
    <property type="match status" value="1"/>
</dbReference>
<dbReference type="FunFam" id="1.10.510.10:FF:000048">
    <property type="entry name" value="Protein kinase C"/>
    <property type="match status" value="1"/>
</dbReference>
<dbReference type="PROSITE" id="PS51285">
    <property type="entry name" value="AGC_KINASE_CTER"/>
    <property type="match status" value="1"/>
</dbReference>
<proteinExistence type="inferred from homology"/>
<sequence length="360" mass="42532">MRLQQFFSCCCNEQEDQLQNKLQLSINNIQSPQSNSQIKLTLDSFTLLNVIGKGSFSKVILVRKNDDQKLYALKIIKKKIIQQKKQYERVMTERNILINTNNPFIIKHYSSFQNKKKLFFLLEYCGGGELFNLLWRKKQFDEELSKFYVSQIILGLEYLHQQNIVYRDLKPENVLLDTDGYIKLADFGLSKIIQENENMKSICGTNQYYAPELIQKKSYGKQVDLWTLGCLCFELINGKPPFQNPQEIMNTDIQKLCQCLNCSDLFKDLIIKLLERNFKKRIDIKQCKSHQVFENINWELIYQKKVIPLIKIQKKNEIDISHIDYGFLNENPYSYVSETYNTNNQFQGFSYYNNSNINNK</sequence>
<gene>
    <name evidence="11" type="ORF">IMG5_107610</name>
</gene>
<dbReference type="eggNOG" id="KOG0598">
    <property type="taxonomic scope" value="Eukaryota"/>
</dbReference>
<feature type="binding site" evidence="7">
    <location>
        <position position="78"/>
    </location>
    <ligand>
        <name>ATP</name>
        <dbReference type="ChEBI" id="CHEBI:30616"/>
    </ligand>
</feature>
<dbReference type="InterPro" id="IPR011009">
    <property type="entry name" value="Kinase-like_dom_sf"/>
</dbReference>
<keyword evidence="3 11" id="KW-0808">Transferase</keyword>
<evidence type="ECO:0000256" key="1">
    <source>
        <dbReference type="ARBA" id="ARBA00022527"/>
    </source>
</evidence>